<reference evidence="4" key="1">
    <citation type="submission" date="2016-10" db="EMBL/GenBank/DDBJ databases">
        <authorList>
            <person name="Varghese N."/>
            <person name="Submissions S."/>
        </authorList>
    </citation>
    <scope>NUCLEOTIDE SEQUENCE [LARGE SCALE GENOMIC DNA]</scope>
    <source>
        <strain evidence="4">SLH 33</strain>
    </source>
</reference>
<proteinExistence type="predicted"/>
<evidence type="ECO:0000313" key="3">
    <source>
        <dbReference type="EMBL" id="SET12425.1"/>
    </source>
</evidence>
<dbReference type="EMBL" id="FOHQ01000013">
    <property type="protein sequence ID" value="SET12425.1"/>
    <property type="molecule type" value="Genomic_DNA"/>
</dbReference>
<dbReference type="Proteomes" id="UP000243338">
    <property type="component" value="Unassembled WGS sequence"/>
</dbReference>
<feature type="transmembrane region" description="Helical" evidence="2">
    <location>
        <begin position="108"/>
        <end position="129"/>
    </location>
</feature>
<feature type="region of interest" description="Disordered" evidence="1">
    <location>
        <begin position="153"/>
        <end position="184"/>
    </location>
</feature>
<protein>
    <submittedName>
        <fullName evidence="3">PGF-pre-PGF domain-containing protein</fullName>
    </submittedName>
</protein>
<organism evidence="3 4">
    <name type="scientific">Methanococcoides vulcani</name>
    <dbReference type="NCBI Taxonomy" id="1353158"/>
    <lineage>
        <taxon>Archaea</taxon>
        <taxon>Methanobacteriati</taxon>
        <taxon>Methanobacteriota</taxon>
        <taxon>Stenosarchaea group</taxon>
        <taxon>Methanomicrobia</taxon>
        <taxon>Methanosarcinales</taxon>
        <taxon>Methanosarcinaceae</taxon>
        <taxon>Methanococcoides</taxon>
    </lineage>
</organism>
<dbReference type="AlphaFoldDB" id="A0A1I0BZC4"/>
<dbReference type="RefSeq" id="WP_143052436.1">
    <property type="nucleotide sequence ID" value="NZ_FOHQ01000013.1"/>
</dbReference>
<feature type="compositionally biased region" description="Polar residues" evidence="1">
    <location>
        <begin position="157"/>
        <end position="169"/>
    </location>
</feature>
<dbReference type="InterPro" id="IPR026453">
    <property type="entry name" value="PGF_pre_PGF"/>
</dbReference>
<evidence type="ECO:0000256" key="1">
    <source>
        <dbReference type="SAM" id="MobiDB-lite"/>
    </source>
</evidence>
<keyword evidence="2" id="KW-0812">Transmembrane</keyword>
<dbReference type="NCBIfam" id="TIGR04213">
    <property type="entry name" value="PGF_pre_PGF"/>
    <property type="match status" value="1"/>
</dbReference>
<dbReference type="OrthoDB" id="103676at2157"/>
<evidence type="ECO:0000313" key="4">
    <source>
        <dbReference type="Proteomes" id="UP000243338"/>
    </source>
</evidence>
<gene>
    <name evidence="3" type="ORF">SAMN04488587_0049</name>
</gene>
<keyword evidence="4" id="KW-1185">Reference proteome</keyword>
<accession>A0A1I0BZC4</accession>
<keyword evidence="2" id="KW-1133">Transmembrane helix</keyword>
<keyword evidence="2" id="KW-0472">Membrane</keyword>
<evidence type="ECO:0000256" key="2">
    <source>
        <dbReference type="SAM" id="Phobius"/>
    </source>
</evidence>
<feature type="non-terminal residue" evidence="3">
    <location>
        <position position="1"/>
    </location>
</feature>
<sequence length="211" mass="22631">EDNGVSEYSVKLSIYRSGDWHVLNTEKTDEDDGYIYYETDTAGDLYSQFAIVEYIESEPVSLDTGEEAVAEGSNVPEPIKEEPALALEGDAGIVASKSEGATGSGLKVMFFAIPVLMVLILLSASYVGVNKGYHAKARDRGVGSLDDMQVAEGDVSETASDSTNAQERSGQPAETIPPAQVNEVQPVDIEQKIKALEDSGIISDVVHKNKK</sequence>
<name>A0A1I0BZC4_9EURY</name>